<sequence>MNKFLLAAVQLNSQQDKEENLKKMEKYIIEAAEKGAKVIAFPEGSNYIGDDSRQVAEKIPGGKTFKMISELAKKYSVWIHAGSIYEDRDGEIPYNCNFLVGPDGELKTKYHKLHPFDVDVLNGPSIRESNKVHPGDKIVTFDTKDYGHFGLSICYDMRFPELFRLMTLKGANILFVPANFTMNTGKDHWEPILKTRAIENGCYVVAPAQIGQKPTVAAYGKTIIIDPWGNIIAKSSDREGVILTEIDLDYVEEIRRKIGTLKNRRADIYKVEEI</sequence>
<accession>A0ABV1CCW5</accession>
<dbReference type="Gene3D" id="3.60.110.10">
    <property type="entry name" value="Carbon-nitrogen hydrolase"/>
    <property type="match status" value="1"/>
</dbReference>
<dbReference type="PANTHER" id="PTHR23088">
    <property type="entry name" value="NITRILASE-RELATED"/>
    <property type="match status" value="1"/>
</dbReference>
<dbReference type="InterPro" id="IPR003010">
    <property type="entry name" value="C-N_Hydrolase"/>
</dbReference>
<evidence type="ECO:0000313" key="5">
    <source>
        <dbReference type="Proteomes" id="UP001447979"/>
    </source>
</evidence>
<name>A0ABV1CCW5_9FIRM</name>
<keyword evidence="2 4" id="KW-0378">Hydrolase</keyword>
<protein>
    <submittedName>
        <fullName evidence="4">Carbon-nitrogen hydrolase family protein</fullName>
    </submittedName>
</protein>
<reference evidence="4 5" key="1">
    <citation type="submission" date="2024-03" db="EMBL/GenBank/DDBJ databases">
        <title>Human intestinal bacterial collection.</title>
        <authorList>
            <person name="Pauvert C."/>
            <person name="Hitch T.C.A."/>
            <person name="Clavel T."/>
        </authorList>
    </citation>
    <scope>NUCLEOTIDE SEQUENCE [LARGE SCALE GENOMIC DNA]</scope>
    <source>
        <strain evidence="4 5">CLA-SR-H025</strain>
    </source>
</reference>
<organism evidence="4 5">
    <name type="scientific">Peptoniphilus hominis</name>
    <name type="common">ex Hitch et al. 2025</name>
    <dbReference type="NCBI Taxonomy" id="3133174"/>
    <lineage>
        <taxon>Bacteria</taxon>
        <taxon>Bacillati</taxon>
        <taxon>Bacillota</taxon>
        <taxon>Tissierellia</taxon>
        <taxon>Tissierellales</taxon>
        <taxon>Peptoniphilaceae</taxon>
        <taxon>Peptoniphilus</taxon>
    </lineage>
</organism>
<evidence type="ECO:0000256" key="2">
    <source>
        <dbReference type="ARBA" id="ARBA00022801"/>
    </source>
</evidence>
<dbReference type="Pfam" id="PF00795">
    <property type="entry name" value="CN_hydrolase"/>
    <property type="match status" value="1"/>
</dbReference>
<dbReference type="Proteomes" id="UP001447979">
    <property type="component" value="Unassembled WGS sequence"/>
</dbReference>
<dbReference type="RefSeq" id="WP_349170086.1">
    <property type="nucleotide sequence ID" value="NZ_JBBMFO010000004.1"/>
</dbReference>
<dbReference type="GO" id="GO:0016787">
    <property type="term" value="F:hydrolase activity"/>
    <property type="evidence" value="ECO:0007669"/>
    <property type="project" value="UniProtKB-KW"/>
</dbReference>
<dbReference type="PROSITE" id="PS50263">
    <property type="entry name" value="CN_HYDROLASE"/>
    <property type="match status" value="1"/>
</dbReference>
<evidence type="ECO:0000259" key="3">
    <source>
        <dbReference type="PROSITE" id="PS50263"/>
    </source>
</evidence>
<dbReference type="EMBL" id="JBBMFO010000004">
    <property type="protein sequence ID" value="MEQ2400496.1"/>
    <property type="molecule type" value="Genomic_DNA"/>
</dbReference>
<comment type="caution">
    <text evidence="4">The sequence shown here is derived from an EMBL/GenBank/DDBJ whole genome shotgun (WGS) entry which is preliminary data.</text>
</comment>
<dbReference type="CDD" id="cd07572">
    <property type="entry name" value="nit"/>
    <property type="match status" value="1"/>
</dbReference>
<feature type="domain" description="CN hydrolase" evidence="3">
    <location>
        <begin position="4"/>
        <end position="248"/>
    </location>
</feature>
<evidence type="ECO:0000313" key="4">
    <source>
        <dbReference type="EMBL" id="MEQ2400496.1"/>
    </source>
</evidence>
<gene>
    <name evidence="4" type="ORF">WMO19_02615</name>
</gene>
<evidence type="ECO:0000256" key="1">
    <source>
        <dbReference type="ARBA" id="ARBA00010613"/>
    </source>
</evidence>
<dbReference type="PROSITE" id="PS01227">
    <property type="entry name" value="UPF0012"/>
    <property type="match status" value="1"/>
</dbReference>
<comment type="similarity">
    <text evidence="1">Belongs to the carbon-nitrogen hydrolase superfamily. NIT1/NIT2 family.</text>
</comment>
<dbReference type="PANTHER" id="PTHR23088:SF27">
    <property type="entry name" value="DEAMINATED GLUTATHIONE AMIDASE"/>
    <property type="match status" value="1"/>
</dbReference>
<dbReference type="InterPro" id="IPR045254">
    <property type="entry name" value="Nit1/2_C-N_Hydrolase"/>
</dbReference>
<proteinExistence type="inferred from homology"/>
<dbReference type="SUPFAM" id="SSF56317">
    <property type="entry name" value="Carbon-nitrogen hydrolase"/>
    <property type="match status" value="1"/>
</dbReference>
<keyword evidence="5" id="KW-1185">Reference proteome</keyword>
<dbReference type="InterPro" id="IPR036526">
    <property type="entry name" value="C-N_Hydrolase_sf"/>
</dbReference>
<dbReference type="InterPro" id="IPR001110">
    <property type="entry name" value="UPF0012_CS"/>
</dbReference>